<sequence length="212" mass="23987">MWSEKTWLSLDIFRQFEKVSFLKSVDYLCFGKFGMENDIIPYCPECGAEVRSKPGEDSTGNNNSRETEASGDQTDQEKLIIDTGVETQSYKSVGWKIAAGSATVIALKSLGLAPYFYLLIKQITLVDSIDFLGSFGDLLGLLLSPLPPIFKFLLFDAFPIFFLWLPLGVYLIVQGFRWKGRKVSEEERKFDSLVRGTGWLISIIYFFVVILT</sequence>
<feature type="transmembrane region" description="Helical" evidence="2">
    <location>
        <begin position="152"/>
        <end position="173"/>
    </location>
</feature>
<dbReference type="AlphaFoldDB" id="A0A133UH68"/>
<keyword evidence="2" id="KW-0812">Transmembrane</keyword>
<name>A0A133UH68_9EURY</name>
<keyword evidence="2" id="KW-1133">Transmembrane helix</keyword>
<organism evidence="3 4">
    <name type="scientific">candidate division MSBL1 archaeon SCGC-AAA259E22</name>
    <dbReference type="NCBI Taxonomy" id="1698265"/>
    <lineage>
        <taxon>Archaea</taxon>
        <taxon>Methanobacteriati</taxon>
        <taxon>Methanobacteriota</taxon>
        <taxon>candidate division MSBL1</taxon>
    </lineage>
</organism>
<dbReference type="EMBL" id="LHXP01000016">
    <property type="protein sequence ID" value="KXA93528.1"/>
    <property type="molecule type" value="Genomic_DNA"/>
</dbReference>
<evidence type="ECO:0000256" key="2">
    <source>
        <dbReference type="SAM" id="Phobius"/>
    </source>
</evidence>
<evidence type="ECO:0000313" key="3">
    <source>
        <dbReference type="EMBL" id="KXA93528.1"/>
    </source>
</evidence>
<keyword evidence="4" id="KW-1185">Reference proteome</keyword>
<keyword evidence="2" id="KW-0472">Membrane</keyword>
<protein>
    <submittedName>
        <fullName evidence="3">Uncharacterized protein</fullName>
    </submittedName>
</protein>
<feature type="transmembrane region" description="Helical" evidence="2">
    <location>
        <begin position="193"/>
        <end position="211"/>
    </location>
</feature>
<proteinExistence type="predicted"/>
<feature type="region of interest" description="Disordered" evidence="1">
    <location>
        <begin position="51"/>
        <end position="74"/>
    </location>
</feature>
<comment type="caution">
    <text evidence="3">The sequence shown here is derived from an EMBL/GenBank/DDBJ whole genome shotgun (WGS) entry which is preliminary data.</text>
</comment>
<reference evidence="3 4" key="1">
    <citation type="journal article" date="2016" name="Sci. Rep.">
        <title>Metabolic traits of an uncultured archaeal lineage -MSBL1- from brine pools of the Red Sea.</title>
        <authorList>
            <person name="Mwirichia R."/>
            <person name="Alam I."/>
            <person name="Rashid M."/>
            <person name="Vinu M."/>
            <person name="Ba-Alawi W."/>
            <person name="Anthony Kamau A."/>
            <person name="Kamanda Ngugi D."/>
            <person name="Goker M."/>
            <person name="Klenk H.P."/>
            <person name="Bajic V."/>
            <person name="Stingl U."/>
        </authorList>
    </citation>
    <scope>NUCLEOTIDE SEQUENCE [LARGE SCALE GENOMIC DNA]</scope>
    <source>
        <strain evidence="3">SCGC-AAA259E22</strain>
    </source>
</reference>
<gene>
    <name evidence="3" type="ORF">AKJ66_01890</name>
</gene>
<dbReference type="Proteomes" id="UP000070657">
    <property type="component" value="Unassembled WGS sequence"/>
</dbReference>
<feature type="transmembrane region" description="Helical" evidence="2">
    <location>
        <begin position="97"/>
        <end position="117"/>
    </location>
</feature>
<accession>A0A133UH68</accession>
<evidence type="ECO:0000256" key="1">
    <source>
        <dbReference type="SAM" id="MobiDB-lite"/>
    </source>
</evidence>
<evidence type="ECO:0000313" key="4">
    <source>
        <dbReference type="Proteomes" id="UP000070657"/>
    </source>
</evidence>